<proteinExistence type="predicted"/>
<dbReference type="Proteomes" id="UP000439752">
    <property type="component" value="Unassembled WGS sequence"/>
</dbReference>
<dbReference type="EMBL" id="CABWKQ010000016">
    <property type="protein sequence ID" value="VWX35257.1"/>
    <property type="molecule type" value="Genomic_DNA"/>
</dbReference>
<keyword evidence="2" id="KW-1185">Reference proteome</keyword>
<organism evidence="1 2">
    <name type="scientific">Exiguobacterium oxidotolerans</name>
    <dbReference type="NCBI Taxonomy" id="223958"/>
    <lineage>
        <taxon>Bacteria</taxon>
        <taxon>Bacillati</taxon>
        <taxon>Bacillota</taxon>
        <taxon>Bacilli</taxon>
        <taxon>Bacillales</taxon>
        <taxon>Bacillales Family XII. Incertae Sedis</taxon>
        <taxon>Exiguobacterium</taxon>
    </lineage>
</organism>
<dbReference type="AlphaFoldDB" id="A0A653I8N0"/>
<accession>A0A653I8N0</accession>
<evidence type="ECO:0000313" key="2">
    <source>
        <dbReference type="Proteomes" id="UP000439752"/>
    </source>
</evidence>
<protein>
    <submittedName>
        <fullName evidence="1">Uncharacterized protein</fullName>
    </submittedName>
</protein>
<dbReference type="RefSeq" id="WP_159173187.1">
    <property type="nucleotide sequence ID" value="NZ_LR732312.1"/>
</dbReference>
<name>A0A653I8N0_9BACL</name>
<gene>
    <name evidence="1" type="ORF">EXIGUO9Y_230037</name>
</gene>
<evidence type="ECO:0000313" key="1">
    <source>
        <dbReference type="EMBL" id="VWX35257.1"/>
    </source>
</evidence>
<sequence>MRTLTSEQREYAKKLLDEAILYQIDLEKGQFRSELIDRTTPVLWFGDISERSWLTIATNPSAGQFLDRDGTLRYETTGPFVLREVDTPLTEYRTDQRFDQMIDSYNRYFKQPDIYKTWFGREGGGKLEGFLNGFGASFYGTGEAVIHTDFFPFPTKRYMGTIAQRHELEETVFGQTFLLRLIRLFRLRGIILLGREHTERYRTIDPTATWQAPEPVPGYPDAVVELGYSEQFSVPIIGLHFKPSEQFIGLGNRPDCHGVSHGTYGSTAHLRNIGKYVRKRLEEGD</sequence>
<reference evidence="1 2" key="1">
    <citation type="submission" date="2019-10" db="EMBL/GenBank/DDBJ databases">
        <authorList>
            <person name="Karimi E."/>
        </authorList>
    </citation>
    <scope>NUCLEOTIDE SEQUENCE [LARGE SCALE GENOMIC DNA]</scope>
    <source>
        <strain evidence="1">Exiguobacterium sp. 9Y</strain>
    </source>
</reference>